<evidence type="ECO:0000256" key="1">
    <source>
        <dbReference type="ARBA" id="ARBA00022603"/>
    </source>
</evidence>
<accession>A0A1X0QI64</accession>
<dbReference type="InterPro" id="IPR001737">
    <property type="entry name" value="KsgA/Erm"/>
</dbReference>
<dbReference type="PROSITE" id="PS51689">
    <property type="entry name" value="SAM_RNA_A_N6_MT"/>
    <property type="match status" value="1"/>
</dbReference>
<dbReference type="Gene3D" id="3.40.50.150">
    <property type="entry name" value="Vaccinia Virus protein VP39"/>
    <property type="match status" value="1"/>
</dbReference>
<reference evidence="8 9" key="1">
    <citation type="journal article" date="2017" name="Environ. Microbiol.">
        <title>Decay of the glycolytic pathway and adaptation to intranuclear parasitism within Enterocytozoonidae microsporidia.</title>
        <authorList>
            <person name="Wiredu Boakye D."/>
            <person name="Jaroenlak P."/>
            <person name="Prachumwat A."/>
            <person name="Williams T.A."/>
            <person name="Bateman K.S."/>
            <person name="Itsathitphaisarn O."/>
            <person name="Sritunyalucksana K."/>
            <person name="Paszkiewicz K.H."/>
            <person name="Moore K.A."/>
            <person name="Stentiford G.D."/>
            <person name="Williams B.A."/>
        </authorList>
    </citation>
    <scope>NUCLEOTIDE SEQUENCE [LARGE SCALE GENOMIC DNA]</scope>
    <source>
        <strain evidence="9">canceri</strain>
    </source>
</reference>
<dbReference type="VEuPathDB" id="MicrosporidiaDB:A0H76_798"/>
<evidence type="ECO:0000256" key="2">
    <source>
        <dbReference type="ARBA" id="ARBA00022679"/>
    </source>
</evidence>
<dbReference type="Proteomes" id="UP000192501">
    <property type="component" value="Unassembled WGS sequence"/>
</dbReference>
<feature type="domain" description="Ribosomal RNA adenine methylase transferase N-terminal" evidence="7">
    <location>
        <begin position="18"/>
        <end position="163"/>
    </location>
</feature>
<dbReference type="AlphaFoldDB" id="A0A1X0QI64"/>
<dbReference type="PANTHER" id="PTHR11727">
    <property type="entry name" value="DIMETHYLADENOSINE TRANSFERASE"/>
    <property type="match status" value="1"/>
</dbReference>
<organism evidence="8 9">
    <name type="scientific">Hepatospora eriocheir</name>
    <dbReference type="NCBI Taxonomy" id="1081669"/>
    <lineage>
        <taxon>Eukaryota</taxon>
        <taxon>Fungi</taxon>
        <taxon>Fungi incertae sedis</taxon>
        <taxon>Microsporidia</taxon>
        <taxon>Hepatosporidae</taxon>
        <taxon>Hepatospora</taxon>
    </lineage>
</organism>
<evidence type="ECO:0000313" key="8">
    <source>
        <dbReference type="EMBL" id="ORD99467.1"/>
    </source>
</evidence>
<feature type="binding site" evidence="5">
    <location>
        <position position="16"/>
    </location>
    <ligand>
        <name>S-adenosyl-L-methionine</name>
        <dbReference type="ChEBI" id="CHEBI:59789"/>
    </ligand>
</feature>
<evidence type="ECO:0000256" key="3">
    <source>
        <dbReference type="ARBA" id="ARBA00022691"/>
    </source>
</evidence>
<sequence>MQKSHLKQSDTVLAIGVDCNSIIKLLTHSKSVLFYGTDKRQVQEIKLKVSANRDIKNMFKIIDCDIIEYEIPNIDVVISCVSFNLTCPIVLKLMSSNFRCAFILVQKEFADKLLAKSGSNDYSKLSVVTQLMSKIEHVLKVSKNSYSPPLNIDTCFVKIQLRSPKVPIDVMEFERLLKFCFNRKNKLLSSNLNCPQFHSHIIDVIECDKKEASRLILQIIANCDFKTTRPSKMHVEDFLKLLLEFKKTGVSF</sequence>
<proteinExistence type="inferred from homology"/>
<protein>
    <recommendedName>
        <fullName evidence="6">rRNA adenine N(6)-methyltransferase</fullName>
        <ecNumber evidence="6">2.1.1.-</ecNumber>
    </recommendedName>
</protein>
<dbReference type="InterPro" id="IPR020598">
    <property type="entry name" value="rRNA_Ade_methylase_Trfase_N"/>
</dbReference>
<comment type="caution">
    <text evidence="5">Lacks conserved residue(s) required for the propagation of feature annotation.</text>
</comment>
<keyword evidence="6" id="KW-0698">rRNA processing</keyword>
<name>A0A1X0QI64_9MICR</name>
<comment type="similarity">
    <text evidence="5 6">Belongs to the class I-like SAM-binding methyltransferase superfamily. rRNA adenine N(6)-methyltransferase family.</text>
</comment>
<keyword evidence="3 5" id="KW-0949">S-adenosyl-L-methionine</keyword>
<dbReference type="SMART" id="SM00650">
    <property type="entry name" value="rADc"/>
    <property type="match status" value="1"/>
</dbReference>
<evidence type="ECO:0000259" key="7">
    <source>
        <dbReference type="SMART" id="SM00650"/>
    </source>
</evidence>
<dbReference type="VEuPathDB" id="MicrosporidiaDB:HERIO_2674"/>
<dbReference type="GO" id="GO:0003723">
    <property type="term" value="F:RNA binding"/>
    <property type="evidence" value="ECO:0007669"/>
    <property type="project" value="UniProtKB-UniRule"/>
</dbReference>
<dbReference type="Pfam" id="PF00398">
    <property type="entry name" value="RrnaAD"/>
    <property type="match status" value="1"/>
</dbReference>
<evidence type="ECO:0000256" key="4">
    <source>
        <dbReference type="ARBA" id="ARBA00022884"/>
    </source>
</evidence>
<dbReference type="GO" id="GO:0000179">
    <property type="term" value="F:rRNA (adenine-N6,N6-)-dimethyltransferase activity"/>
    <property type="evidence" value="ECO:0007669"/>
    <property type="project" value="UniProtKB-UniRule"/>
</dbReference>
<evidence type="ECO:0000256" key="5">
    <source>
        <dbReference type="PROSITE-ProRule" id="PRU01026"/>
    </source>
</evidence>
<evidence type="ECO:0000256" key="6">
    <source>
        <dbReference type="RuleBase" id="RU362106"/>
    </source>
</evidence>
<dbReference type="SUPFAM" id="SSF53335">
    <property type="entry name" value="S-adenosyl-L-methionine-dependent methyltransferases"/>
    <property type="match status" value="1"/>
</dbReference>
<dbReference type="Gene3D" id="1.10.8.480">
    <property type="match status" value="1"/>
</dbReference>
<keyword evidence="2 5" id="KW-0808">Transferase</keyword>
<dbReference type="EC" id="2.1.1.-" evidence="6"/>
<comment type="caution">
    <text evidence="8">The sequence shown here is derived from an EMBL/GenBank/DDBJ whole genome shotgun (WGS) entry which is preliminary data.</text>
</comment>
<keyword evidence="1 5" id="KW-0489">Methyltransferase</keyword>
<dbReference type="InterPro" id="IPR029063">
    <property type="entry name" value="SAM-dependent_MTases_sf"/>
</dbReference>
<dbReference type="EMBL" id="LTAI01000187">
    <property type="protein sequence ID" value="ORD99467.1"/>
    <property type="molecule type" value="Genomic_DNA"/>
</dbReference>
<keyword evidence="4 5" id="KW-0694">RNA-binding</keyword>
<evidence type="ECO:0000313" key="9">
    <source>
        <dbReference type="Proteomes" id="UP000192501"/>
    </source>
</evidence>
<dbReference type="PANTHER" id="PTHR11727:SF7">
    <property type="entry name" value="DIMETHYLADENOSINE TRANSFERASE-RELATED"/>
    <property type="match status" value="1"/>
</dbReference>
<feature type="binding site" evidence="5">
    <location>
        <position position="65"/>
    </location>
    <ligand>
        <name>S-adenosyl-L-methionine</name>
        <dbReference type="ChEBI" id="CHEBI:59789"/>
    </ligand>
</feature>
<gene>
    <name evidence="8" type="primary">DIM1</name>
    <name evidence="8" type="ORF">A0H76_798</name>
</gene>
<feature type="binding site" evidence="5">
    <location>
        <position position="1"/>
    </location>
    <ligand>
        <name>S-adenosyl-L-methionine</name>
        <dbReference type="ChEBI" id="CHEBI:59789"/>
    </ligand>
</feature>